<feature type="signal peptide" evidence="2">
    <location>
        <begin position="1"/>
        <end position="17"/>
    </location>
</feature>
<evidence type="ECO:0000256" key="2">
    <source>
        <dbReference type="SAM" id="SignalP"/>
    </source>
</evidence>
<dbReference type="Proteomes" id="UP001321760">
    <property type="component" value="Unassembled WGS sequence"/>
</dbReference>
<reference evidence="3" key="2">
    <citation type="submission" date="2023-05" db="EMBL/GenBank/DDBJ databases">
        <authorList>
            <consortium name="Lawrence Berkeley National Laboratory"/>
            <person name="Steindorff A."/>
            <person name="Hensen N."/>
            <person name="Bonometti L."/>
            <person name="Westerberg I."/>
            <person name="Brannstrom I.O."/>
            <person name="Guillou S."/>
            <person name="Cros-Aarteil S."/>
            <person name="Calhoun S."/>
            <person name="Haridas S."/>
            <person name="Kuo A."/>
            <person name="Mondo S."/>
            <person name="Pangilinan J."/>
            <person name="Riley R."/>
            <person name="Labutti K."/>
            <person name="Andreopoulos B."/>
            <person name="Lipzen A."/>
            <person name="Chen C."/>
            <person name="Yanf M."/>
            <person name="Daum C."/>
            <person name="Ng V."/>
            <person name="Clum A."/>
            <person name="Ohm R."/>
            <person name="Martin F."/>
            <person name="Silar P."/>
            <person name="Natvig D."/>
            <person name="Lalanne C."/>
            <person name="Gautier V."/>
            <person name="Ament-Velasquez S.L."/>
            <person name="Kruys A."/>
            <person name="Hutchinson M.I."/>
            <person name="Powell A.J."/>
            <person name="Barry K."/>
            <person name="Miller A.N."/>
            <person name="Grigoriev I.V."/>
            <person name="Debuchy R."/>
            <person name="Gladieux P."/>
            <person name="Thoren M.H."/>
            <person name="Johannesson H."/>
        </authorList>
    </citation>
    <scope>NUCLEOTIDE SEQUENCE</scope>
    <source>
        <strain evidence="3">PSN243</strain>
    </source>
</reference>
<feature type="transmembrane region" description="Helical" evidence="1">
    <location>
        <begin position="493"/>
        <end position="512"/>
    </location>
</feature>
<organism evidence="3 4">
    <name type="scientific">Podospora aff. communis PSN243</name>
    <dbReference type="NCBI Taxonomy" id="3040156"/>
    <lineage>
        <taxon>Eukaryota</taxon>
        <taxon>Fungi</taxon>
        <taxon>Dikarya</taxon>
        <taxon>Ascomycota</taxon>
        <taxon>Pezizomycotina</taxon>
        <taxon>Sordariomycetes</taxon>
        <taxon>Sordariomycetidae</taxon>
        <taxon>Sordariales</taxon>
        <taxon>Podosporaceae</taxon>
        <taxon>Podospora</taxon>
    </lineage>
</organism>
<feature type="chain" id="PRO_5043586401" description="GPI anchored protein" evidence="2">
    <location>
        <begin position="18"/>
        <end position="513"/>
    </location>
</feature>
<dbReference type="AlphaFoldDB" id="A0AAV9G3T2"/>
<evidence type="ECO:0008006" key="5">
    <source>
        <dbReference type="Google" id="ProtNLM"/>
    </source>
</evidence>
<evidence type="ECO:0000313" key="4">
    <source>
        <dbReference type="Proteomes" id="UP001321760"/>
    </source>
</evidence>
<keyword evidence="4" id="KW-1185">Reference proteome</keyword>
<keyword evidence="1" id="KW-0812">Transmembrane</keyword>
<name>A0AAV9G3T2_9PEZI</name>
<proteinExistence type="predicted"/>
<gene>
    <name evidence="3" type="ORF">QBC34DRAFT_479607</name>
</gene>
<keyword evidence="2" id="KW-0732">Signal</keyword>
<keyword evidence="1" id="KW-1133">Transmembrane helix</keyword>
<accession>A0AAV9G3T2</accession>
<keyword evidence="1" id="KW-0472">Membrane</keyword>
<evidence type="ECO:0000256" key="1">
    <source>
        <dbReference type="SAM" id="Phobius"/>
    </source>
</evidence>
<protein>
    <recommendedName>
        <fullName evidence="5">GPI anchored protein</fullName>
    </recommendedName>
</protein>
<evidence type="ECO:0000313" key="3">
    <source>
        <dbReference type="EMBL" id="KAK4442779.1"/>
    </source>
</evidence>
<sequence length="513" mass="55705">MKTSAAFLIAFASGAIGLEEWVRTGNWSTLTCDNPGVVDETLSPEERWNLLDCDHAMDDILTAWREWDRYDGQSFSTAMFDQFHTISSPHCEDLSIWGSSCRVPRKCNTHAGSGPAGYIILNSIVATHLLFYNMGNTVWESLVDQSLPHHFGAEFGFMQDTTFKTSDEDINKLRPVLAETLTHAVLAAMAPSIKLSITQTLPRPNATLSKHLFTTTISLLTATLPSLNASTTSPDPYQNRLLHHLAPHSMLTPWSAFLSTATAALFNGSEPSISTLLRFIDKGAMLPPNLTSSRDTGSGYLIPETSENQAERKAGILRGLYGYAIPAAWMARRDGVFVLDSGRAGCEGTEEGIEDVLSKETAEKVGVCVEDKMYYLVSTGGRARGHFIIPKGVEGLDGRNESYYGGLGREQIVRGAVRTWEVNGRRNGAGRLDPYLQGEGAVERLWEEGVTMPGFVRLAVCGAEEANRNKGGGRRYGTWPCDVAGEDSAAGRVGGMGMGGLVAVVVGVLVVFW</sequence>
<reference evidence="3" key="1">
    <citation type="journal article" date="2023" name="Mol. Phylogenet. Evol.">
        <title>Genome-scale phylogeny and comparative genomics of the fungal order Sordariales.</title>
        <authorList>
            <person name="Hensen N."/>
            <person name="Bonometti L."/>
            <person name="Westerberg I."/>
            <person name="Brannstrom I.O."/>
            <person name="Guillou S."/>
            <person name="Cros-Aarteil S."/>
            <person name="Calhoun S."/>
            <person name="Haridas S."/>
            <person name="Kuo A."/>
            <person name="Mondo S."/>
            <person name="Pangilinan J."/>
            <person name="Riley R."/>
            <person name="LaButti K."/>
            <person name="Andreopoulos B."/>
            <person name="Lipzen A."/>
            <person name="Chen C."/>
            <person name="Yan M."/>
            <person name="Daum C."/>
            <person name="Ng V."/>
            <person name="Clum A."/>
            <person name="Steindorff A."/>
            <person name="Ohm R.A."/>
            <person name="Martin F."/>
            <person name="Silar P."/>
            <person name="Natvig D.O."/>
            <person name="Lalanne C."/>
            <person name="Gautier V."/>
            <person name="Ament-Velasquez S.L."/>
            <person name="Kruys A."/>
            <person name="Hutchinson M.I."/>
            <person name="Powell A.J."/>
            <person name="Barry K."/>
            <person name="Miller A.N."/>
            <person name="Grigoriev I.V."/>
            <person name="Debuchy R."/>
            <person name="Gladieux P."/>
            <person name="Hiltunen Thoren M."/>
            <person name="Johannesson H."/>
        </authorList>
    </citation>
    <scope>NUCLEOTIDE SEQUENCE</scope>
    <source>
        <strain evidence="3">PSN243</strain>
    </source>
</reference>
<dbReference type="EMBL" id="MU866007">
    <property type="protein sequence ID" value="KAK4442779.1"/>
    <property type="molecule type" value="Genomic_DNA"/>
</dbReference>
<comment type="caution">
    <text evidence="3">The sequence shown here is derived from an EMBL/GenBank/DDBJ whole genome shotgun (WGS) entry which is preliminary data.</text>
</comment>